<name>A0A5S9QTT1_9GAMM</name>
<dbReference type="AlphaFoldDB" id="A0A5S9QTT1"/>
<protein>
    <submittedName>
        <fullName evidence="9">7-carboxy-7-deazaguanine synthase</fullName>
        <ecNumber evidence="9">4.3.99.3</ecNumber>
    </submittedName>
</protein>
<evidence type="ECO:0000256" key="6">
    <source>
        <dbReference type="ARBA" id="ARBA00023014"/>
    </source>
</evidence>
<dbReference type="Proteomes" id="UP000441399">
    <property type="component" value="Unassembled WGS sequence"/>
</dbReference>
<keyword evidence="4" id="KW-0479">Metal-binding</keyword>
<dbReference type="GO" id="GO:0016829">
    <property type="term" value="F:lyase activity"/>
    <property type="evidence" value="ECO:0007669"/>
    <property type="project" value="UniProtKB-KW"/>
</dbReference>
<dbReference type="InterPro" id="IPR013785">
    <property type="entry name" value="Aldolase_TIM"/>
</dbReference>
<dbReference type="GO" id="GO:0046872">
    <property type="term" value="F:metal ion binding"/>
    <property type="evidence" value="ECO:0007669"/>
    <property type="project" value="UniProtKB-KW"/>
</dbReference>
<keyword evidence="3" id="KW-0949">S-adenosyl-L-methionine</keyword>
<evidence type="ECO:0000259" key="7">
    <source>
        <dbReference type="PROSITE" id="PS51918"/>
    </source>
</evidence>
<dbReference type="GO" id="GO:0051536">
    <property type="term" value="F:iron-sulfur cluster binding"/>
    <property type="evidence" value="ECO:0007669"/>
    <property type="project" value="UniProtKB-KW"/>
</dbReference>
<evidence type="ECO:0000256" key="1">
    <source>
        <dbReference type="ARBA" id="ARBA00001966"/>
    </source>
</evidence>
<dbReference type="EMBL" id="CACSIO010000045">
    <property type="protein sequence ID" value="CAA0122945.1"/>
    <property type="molecule type" value="Genomic_DNA"/>
</dbReference>
<dbReference type="SFLD" id="SFLDG01067">
    <property type="entry name" value="SPASM/twitch_domain_containing"/>
    <property type="match status" value="1"/>
</dbReference>
<dbReference type="SFLD" id="SFLDG01387">
    <property type="entry name" value="BtrN-like_SPASM_domain_contain"/>
    <property type="match status" value="1"/>
</dbReference>
<dbReference type="Gene3D" id="3.20.20.70">
    <property type="entry name" value="Aldolase class I"/>
    <property type="match status" value="1"/>
</dbReference>
<evidence type="ECO:0000256" key="4">
    <source>
        <dbReference type="ARBA" id="ARBA00022723"/>
    </source>
</evidence>
<evidence type="ECO:0000256" key="2">
    <source>
        <dbReference type="ARBA" id="ARBA00022485"/>
    </source>
</evidence>
<dbReference type="EC" id="4.3.99.3" evidence="9"/>
<dbReference type="PANTHER" id="PTHR11228">
    <property type="entry name" value="RADICAL SAM DOMAIN PROTEIN"/>
    <property type="match status" value="1"/>
</dbReference>
<dbReference type="Pfam" id="PF04055">
    <property type="entry name" value="Radical_SAM"/>
    <property type="match status" value="1"/>
</dbReference>
<dbReference type="CDD" id="cd01335">
    <property type="entry name" value="Radical_SAM"/>
    <property type="match status" value="1"/>
</dbReference>
<feature type="domain" description="Radical SAM core" evidence="7">
    <location>
        <begin position="1"/>
        <end position="244"/>
    </location>
</feature>
<dbReference type="InterPro" id="IPR058240">
    <property type="entry name" value="rSAM_sf"/>
</dbReference>
<dbReference type="SUPFAM" id="SSF102114">
    <property type="entry name" value="Radical SAM enzymes"/>
    <property type="match status" value="1"/>
</dbReference>
<evidence type="ECO:0000256" key="3">
    <source>
        <dbReference type="ARBA" id="ARBA00022691"/>
    </source>
</evidence>
<dbReference type="EMBL" id="CACSIO010000004">
    <property type="protein sequence ID" value="CAA0097864.1"/>
    <property type="molecule type" value="Genomic_DNA"/>
</dbReference>
<keyword evidence="5" id="KW-0408">Iron</keyword>
<evidence type="ECO:0000313" key="8">
    <source>
        <dbReference type="EMBL" id="CAA0097864.1"/>
    </source>
</evidence>
<comment type="cofactor">
    <cofactor evidence="1">
        <name>[4Fe-4S] cluster</name>
        <dbReference type="ChEBI" id="CHEBI:49883"/>
    </cofactor>
</comment>
<reference evidence="9 10" key="1">
    <citation type="submission" date="2019-11" db="EMBL/GenBank/DDBJ databases">
        <authorList>
            <person name="Holert J."/>
        </authorList>
    </citation>
    <scope>NUCLEOTIDE SEQUENCE [LARGE SCALE GENOMIC DNA]</scope>
    <source>
        <strain evidence="9">SB11_3</strain>
    </source>
</reference>
<dbReference type="PROSITE" id="PS51918">
    <property type="entry name" value="RADICAL_SAM"/>
    <property type="match status" value="1"/>
</dbReference>
<dbReference type="CDD" id="cd21109">
    <property type="entry name" value="SPASM"/>
    <property type="match status" value="1"/>
</dbReference>
<dbReference type="SFLD" id="SFLDS00029">
    <property type="entry name" value="Radical_SAM"/>
    <property type="match status" value="1"/>
</dbReference>
<dbReference type="InterPro" id="IPR023885">
    <property type="entry name" value="4Fe4S-binding_SPASM_dom"/>
</dbReference>
<gene>
    <name evidence="9" type="primary">queE_3</name>
    <name evidence="8" type="synonym">queE_4</name>
    <name evidence="9" type="ORF">OPDIPICF_02733</name>
    <name evidence="8" type="ORF">OPDIPICF_04153</name>
</gene>
<dbReference type="Pfam" id="PF13186">
    <property type="entry name" value="SPASM"/>
    <property type="match status" value="1"/>
</dbReference>
<keyword evidence="2" id="KW-0004">4Fe-4S</keyword>
<proteinExistence type="predicted"/>
<evidence type="ECO:0000256" key="5">
    <source>
        <dbReference type="ARBA" id="ARBA00023004"/>
    </source>
</evidence>
<sequence length="343" mass="39334">MKPSAFWRITLDTNPDHCNLNCTMCEDHSPFSASRKERKAQGRLRSIMPKGVLETIIREAHAMGIREVIPSTMGEPLLYPHFDIFLDLCEELGLSLNLTTNGTFPSSEKHHNVEYWAKRIVPLASDVKISWNGATPETQSQIMLGTDLANHIENAKRFIAIRDQHADKHYCNMTMQLTFMRDNLEEIPQMLDMAISMGFDRLKGHQLWTHFDEIKDQNLLSDIRLAERWNQIVRHCNDTVASHNATADRPFKLDNFFELTTDSNNSIHLNGDCPFLGKEIWVNSSGRFDVCCAPDEQRKSLGHFGNIQDSSLNAITESPKYRDLERNYQSHDLCKGCNMRRPA</sequence>
<evidence type="ECO:0000313" key="9">
    <source>
        <dbReference type="EMBL" id="CAA0122945.1"/>
    </source>
</evidence>
<keyword evidence="6" id="KW-0411">Iron-sulfur</keyword>
<dbReference type="InterPro" id="IPR050377">
    <property type="entry name" value="Radical_SAM_PqqE_MftC-like"/>
</dbReference>
<keyword evidence="10" id="KW-1185">Reference proteome</keyword>
<dbReference type="PANTHER" id="PTHR11228:SF7">
    <property type="entry name" value="PQQA PEPTIDE CYCLASE"/>
    <property type="match status" value="1"/>
</dbReference>
<evidence type="ECO:0000313" key="10">
    <source>
        <dbReference type="Proteomes" id="UP000441399"/>
    </source>
</evidence>
<dbReference type="InterPro" id="IPR007197">
    <property type="entry name" value="rSAM"/>
</dbReference>
<keyword evidence="9" id="KW-0456">Lyase</keyword>
<organism evidence="9 10">
    <name type="scientific">BD1-7 clade bacterium</name>
    <dbReference type="NCBI Taxonomy" id="2029982"/>
    <lineage>
        <taxon>Bacteria</taxon>
        <taxon>Pseudomonadati</taxon>
        <taxon>Pseudomonadota</taxon>
        <taxon>Gammaproteobacteria</taxon>
        <taxon>Cellvibrionales</taxon>
        <taxon>Spongiibacteraceae</taxon>
        <taxon>BD1-7 clade</taxon>
    </lineage>
</organism>
<accession>A0A5S9QTT1</accession>
<dbReference type="InterPro" id="IPR034391">
    <property type="entry name" value="AdoMet-like_SPASM_containing"/>
</dbReference>
<dbReference type="OrthoDB" id="9810775at2"/>